<comment type="subcellular location">
    <subcellularLocation>
        <location evidence="1">Cell membrane</location>
        <topology evidence="1">Multi-pass membrane protein</topology>
    </subcellularLocation>
</comment>
<dbReference type="Pfam" id="PF07690">
    <property type="entry name" value="MFS_1"/>
    <property type="match status" value="1"/>
</dbReference>
<keyword evidence="11" id="KW-1185">Reference proteome</keyword>
<evidence type="ECO:0000256" key="7">
    <source>
        <dbReference type="ARBA" id="ARBA00023136"/>
    </source>
</evidence>
<organism evidence="10 11">
    <name type="scientific">Microbacterium hydrocarbonoxydans</name>
    <dbReference type="NCBI Taxonomy" id="273678"/>
    <lineage>
        <taxon>Bacteria</taxon>
        <taxon>Bacillati</taxon>
        <taxon>Actinomycetota</taxon>
        <taxon>Actinomycetes</taxon>
        <taxon>Micrococcales</taxon>
        <taxon>Microbacteriaceae</taxon>
        <taxon>Microbacterium</taxon>
    </lineage>
</organism>
<protein>
    <submittedName>
        <fullName evidence="10">Predicted arabinose efflux permease, MFS family</fullName>
    </submittedName>
</protein>
<feature type="domain" description="Major facilitator superfamily (MFS) profile" evidence="9">
    <location>
        <begin position="19"/>
        <end position="409"/>
    </location>
</feature>
<evidence type="ECO:0000256" key="4">
    <source>
        <dbReference type="ARBA" id="ARBA00022475"/>
    </source>
</evidence>
<evidence type="ECO:0000259" key="9">
    <source>
        <dbReference type="PROSITE" id="PS50850"/>
    </source>
</evidence>
<dbReference type="GO" id="GO:0005886">
    <property type="term" value="C:plasma membrane"/>
    <property type="evidence" value="ECO:0007669"/>
    <property type="project" value="UniProtKB-SubCell"/>
</dbReference>
<evidence type="ECO:0000256" key="1">
    <source>
        <dbReference type="ARBA" id="ARBA00004651"/>
    </source>
</evidence>
<feature type="transmembrane region" description="Helical" evidence="8">
    <location>
        <begin position="87"/>
        <end position="108"/>
    </location>
</feature>
<feature type="transmembrane region" description="Helical" evidence="8">
    <location>
        <begin position="293"/>
        <end position="312"/>
    </location>
</feature>
<dbReference type="PROSITE" id="PS50850">
    <property type="entry name" value="MFS"/>
    <property type="match status" value="1"/>
</dbReference>
<dbReference type="Gene3D" id="1.20.1250.20">
    <property type="entry name" value="MFS general substrate transporter like domains"/>
    <property type="match status" value="1"/>
</dbReference>
<dbReference type="PANTHER" id="PTHR43271">
    <property type="entry name" value="BLL2771 PROTEIN"/>
    <property type="match status" value="1"/>
</dbReference>
<evidence type="ECO:0000313" key="10">
    <source>
        <dbReference type="EMBL" id="SEB63822.1"/>
    </source>
</evidence>
<sequence>MGADPLVVTFTGHTPGSAAYRRLIVGLFFAGIATFAQLYSPQAVLPQLSADLAIPPATAALAVSAATLGLAAAVIPWSMVADRIGRVPAMAIGVIAATVMGLLTPFSAGMEMLLVLRLLEGIALGAVPAVALAYLSEEVSARSAAAAAGSYIAGTTVGGLLGRVVSGVAGEQFGWRVGIWVVAGVCGLAAALFLWLTPRAQGFVPGRFRDSTGPGMLTRLLAPMRSPRQLVLYLQGFLLMGAFVAVYNYLGFHLVAPPFGLPTWLVTLLFLAYLAGTASSPSAGRLASRFGRYQVLLCSIAVMAIGAAIMLAPVAPLVVVGLLIFTAGFFAAHAVASGWAPAESPPGSRAQASSLYYFGYYAGSSLFGWALGIVFGEAAWAWFVAAIVAMCVVSGAGAAIALRSAPTGRVPQNV</sequence>
<dbReference type="SUPFAM" id="SSF103473">
    <property type="entry name" value="MFS general substrate transporter"/>
    <property type="match status" value="1"/>
</dbReference>
<dbReference type="RefSeq" id="WP_074731694.1">
    <property type="nucleotide sequence ID" value="NZ_FNSQ01000005.1"/>
</dbReference>
<keyword evidence="4" id="KW-1003">Cell membrane</keyword>
<feature type="transmembrane region" description="Helical" evidence="8">
    <location>
        <begin position="262"/>
        <end position="281"/>
    </location>
</feature>
<feature type="transmembrane region" description="Helical" evidence="8">
    <location>
        <begin position="177"/>
        <end position="197"/>
    </location>
</feature>
<feature type="transmembrane region" description="Helical" evidence="8">
    <location>
        <begin position="318"/>
        <end position="342"/>
    </location>
</feature>
<evidence type="ECO:0000256" key="8">
    <source>
        <dbReference type="SAM" id="Phobius"/>
    </source>
</evidence>
<keyword evidence="3" id="KW-0813">Transport</keyword>
<feature type="transmembrane region" description="Helical" evidence="8">
    <location>
        <begin position="380"/>
        <end position="402"/>
    </location>
</feature>
<feature type="transmembrane region" description="Helical" evidence="8">
    <location>
        <begin position="52"/>
        <end position="75"/>
    </location>
</feature>
<evidence type="ECO:0000256" key="2">
    <source>
        <dbReference type="ARBA" id="ARBA00008335"/>
    </source>
</evidence>
<comment type="similarity">
    <text evidence="2">Belongs to the major facilitator superfamily.</text>
</comment>
<dbReference type="InterPro" id="IPR011701">
    <property type="entry name" value="MFS"/>
</dbReference>
<dbReference type="PANTHER" id="PTHR43271:SF1">
    <property type="entry name" value="INNER MEMBRANE TRANSPORT PROTEIN YNFM"/>
    <property type="match status" value="1"/>
</dbReference>
<feature type="transmembrane region" description="Helical" evidence="8">
    <location>
        <begin position="230"/>
        <end position="250"/>
    </location>
</feature>
<evidence type="ECO:0000256" key="3">
    <source>
        <dbReference type="ARBA" id="ARBA00022448"/>
    </source>
</evidence>
<dbReference type="InterPro" id="IPR036259">
    <property type="entry name" value="MFS_trans_sf"/>
</dbReference>
<feature type="transmembrane region" description="Helical" evidence="8">
    <location>
        <begin position="114"/>
        <end position="135"/>
    </location>
</feature>
<dbReference type="CDD" id="cd17324">
    <property type="entry name" value="MFS_NepI_like"/>
    <property type="match status" value="1"/>
</dbReference>
<proteinExistence type="inferred from homology"/>
<dbReference type="InterPro" id="IPR020846">
    <property type="entry name" value="MFS_dom"/>
</dbReference>
<evidence type="ECO:0000313" key="11">
    <source>
        <dbReference type="Proteomes" id="UP000183750"/>
    </source>
</evidence>
<feature type="transmembrane region" description="Helical" evidence="8">
    <location>
        <begin position="354"/>
        <end position="374"/>
    </location>
</feature>
<dbReference type="EMBL" id="FNSQ01000005">
    <property type="protein sequence ID" value="SEB63822.1"/>
    <property type="molecule type" value="Genomic_DNA"/>
</dbReference>
<keyword evidence="7 8" id="KW-0472">Membrane</keyword>
<accession>A0A1H4L0W5</accession>
<evidence type="ECO:0000256" key="5">
    <source>
        <dbReference type="ARBA" id="ARBA00022692"/>
    </source>
</evidence>
<dbReference type="GO" id="GO:0022857">
    <property type="term" value="F:transmembrane transporter activity"/>
    <property type="evidence" value="ECO:0007669"/>
    <property type="project" value="InterPro"/>
</dbReference>
<keyword evidence="6 8" id="KW-1133">Transmembrane helix</keyword>
<dbReference type="Proteomes" id="UP000183750">
    <property type="component" value="Unassembled WGS sequence"/>
</dbReference>
<name>A0A1H4L0W5_9MICO</name>
<gene>
    <name evidence="10" type="ORF">SAMN04489807_1604</name>
</gene>
<evidence type="ECO:0000256" key="6">
    <source>
        <dbReference type="ARBA" id="ARBA00022989"/>
    </source>
</evidence>
<keyword evidence="5 8" id="KW-0812">Transmembrane</keyword>
<reference evidence="11" key="1">
    <citation type="submission" date="2016-10" db="EMBL/GenBank/DDBJ databases">
        <authorList>
            <person name="Varghese N."/>
            <person name="Submissions S."/>
        </authorList>
    </citation>
    <scope>NUCLEOTIDE SEQUENCE [LARGE SCALE GENOMIC DNA]</scope>
    <source>
        <strain evidence="11">DSM 16089</strain>
    </source>
</reference>
<feature type="transmembrane region" description="Helical" evidence="8">
    <location>
        <begin position="23"/>
        <end position="40"/>
    </location>
</feature>
<dbReference type="AlphaFoldDB" id="A0A1H4L0W5"/>
<feature type="transmembrane region" description="Helical" evidence="8">
    <location>
        <begin position="144"/>
        <end position="165"/>
    </location>
</feature>